<evidence type="ECO:0000259" key="1">
    <source>
        <dbReference type="Pfam" id="PF21029"/>
    </source>
</evidence>
<keyword evidence="3" id="KW-1185">Reference proteome</keyword>
<organism evidence="2 3">
    <name type="scientific">Anopheles maculatus</name>
    <dbReference type="NCBI Taxonomy" id="74869"/>
    <lineage>
        <taxon>Eukaryota</taxon>
        <taxon>Metazoa</taxon>
        <taxon>Ecdysozoa</taxon>
        <taxon>Arthropoda</taxon>
        <taxon>Hexapoda</taxon>
        <taxon>Insecta</taxon>
        <taxon>Pterygota</taxon>
        <taxon>Neoptera</taxon>
        <taxon>Endopterygota</taxon>
        <taxon>Diptera</taxon>
        <taxon>Nematocera</taxon>
        <taxon>Culicoidea</taxon>
        <taxon>Culicidae</taxon>
        <taxon>Anophelinae</taxon>
        <taxon>Anopheles</taxon>
        <taxon>Anopheles maculatus group</taxon>
    </lineage>
</organism>
<protein>
    <recommendedName>
        <fullName evidence="1">Regulator of MON1-CCZ1 complex N-terminal domain-containing protein</fullName>
    </recommendedName>
</protein>
<dbReference type="GO" id="GO:0031902">
    <property type="term" value="C:late endosome membrane"/>
    <property type="evidence" value="ECO:0007669"/>
    <property type="project" value="TreeGrafter"/>
</dbReference>
<dbReference type="GO" id="GO:0005765">
    <property type="term" value="C:lysosomal membrane"/>
    <property type="evidence" value="ECO:0007669"/>
    <property type="project" value="TreeGrafter"/>
</dbReference>
<evidence type="ECO:0000313" key="2">
    <source>
        <dbReference type="EnsemblMetazoa" id="AMAM001643-PA"/>
    </source>
</evidence>
<dbReference type="GO" id="GO:0010506">
    <property type="term" value="P:regulation of autophagy"/>
    <property type="evidence" value="ECO:0007669"/>
    <property type="project" value="InterPro"/>
</dbReference>
<accession>A0A182S878</accession>
<dbReference type="VEuPathDB" id="VectorBase:AMAM001643"/>
<dbReference type="EnsemblMetazoa" id="AMAM001643-RA">
    <property type="protein sequence ID" value="AMAM001643-PA"/>
    <property type="gene ID" value="AMAM001643"/>
</dbReference>
<reference evidence="3" key="1">
    <citation type="submission" date="2013-09" db="EMBL/GenBank/DDBJ databases">
        <title>The Genome Sequence of Anopheles maculatus species B.</title>
        <authorList>
            <consortium name="The Broad Institute Genomics Platform"/>
            <person name="Neafsey D.E."/>
            <person name="Besansky N."/>
            <person name="Howell P."/>
            <person name="Walton C."/>
            <person name="Young S.K."/>
            <person name="Zeng Q."/>
            <person name="Gargeya S."/>
            <person name="Fitzgerald M."/>
            <person name="Haas B."/>
            <person name="Abouelleil A."/>
            <person name="Allen A.W."/>
            <person name="Alvarado L."/>
            <person name="Arachchi H.M."/>
            <person name="Berlin A.M."/>
            <person name="Chapman S.B."/>
            <person name="Gainer-Dewar J."/>
            <person name="Goldberg J."/>
            <person name="Griggs A."/>
            <person name="Gujja S."/>
            <person name="Hansen M."/>
            <person name="Howarth C."/>
            <person name="Imamovic A."/>
            <person name="Ireland A."/>
            <person name="Larimer J."/>
            <person name="McCowan C."/>
            <person name="Murphy C."/>
            <person name="Pearson M."/>
            <person name="Poon T.W."/>
            <person name="Priest M."/>
            <person name="Roberts A."/>
            <person name="Saif S."/>
            <person name="Shea T."/>
            <person name="Sisk P."/>
            <person name="Sykes S."/>
            <person name="Wortman J."/>
            <person name="Nusbaum C."/>
            <person name="Birren B."/>
        </authorList>
    </citation>
    <scope>NUCLEOTIDE SEQUENCE [LARGE SCALE GENOMIC DNA]</scope>
    <source>
        <strain evidence="3">maculatus3</strain>
    </source>
</reference>
<dbReference type="InterPro" id="IPR040371">
    <property type="entry name" value="RMC1"/>
</dbReference>
<dbReference type="Pfam" id="PF21029">
    <property type="entry name" value="RMC1_N"/>
    <property type="match status" value="1"/>
</dbReference>
<name>A0A182S878_9DIPT</name>
<feature type="domain" description="Regulator of MON1-CCZ1 complex N-terminal" evidence="1">
    <location>
        <begin position="28"/>
        <end position="128"/>
    </location>
</feature>
<dbReference type="GO" id="GO:0035658">
    <property type="term" value="C:Mon1-Ccz1 complex"/>
    <property type="evidence" value="ECO:0007669"/>
    <property type="project" value="InterPro"/>
</dbReference>
<proteinExistence type="predicted"/>
<dbReference type="PANTHER" id="PTHR12897">
    <property type="entry name" value="COLON CANCER-ASSOCIATED PROTEIN MIC1"/>
    <property type="match status" value="1"/>
</dbReference>
<dbReference type="AlphaFoldDB" id="A0A182S878"/>
<reference evidence="2" key="2">
    <citation type="submission" date="2020-05" db="UniProtKB">
        <authorList>
            <consortium name="EnsemblMetazoa"/>
        </authorList>
    </citation>
    <scope>IDENTIFICATION</scope>
    <source>
        <strain evidence="2">maculatus3</strain>
    </source>
</reference>
<sequence>MGTELQHYYLELSPDPIRFDGTGLLTNVFFDDAKQQVIAVRSGGATGIVVKGARDGESFVFCMDLHSTDTPDAQIRSIKFSIDNQVLAVQRSETSVEFISFLPNHRPNLQEMLMYKGKSIINGFVWVQE</sequence>
<dbReference type="PANTHER" id="PTHR12897:SF4">
    <property type="entry name" value="REGULATOR OF MON1-CCZ1 COMPLEX"/>
    <property type="match status" value="1"/>
</dbReference>
<dbReference type="Proteomes" id="UP000075901">
    <property type="component" value="Unassembled WGS sequence"/>
</dbReference>
<dbReference type="InterPro" id="IPR049040">
    <property type="entry name" value="RMC1_N"/>
</dbReference>
<evidence type="ECO:0000313" key="3">
    <source>
        <dbReference type="Proteomes" id="UP000075901"/>
    </source>
</evidence>